<sequence length="240" mass="26304">MELQEKELEDITNRKKSLFIKGIKDCTPTIFGYLSIGIACGIMCGSCKITFWQAIGMSTFIYAGSAQFISAGMIFSGIPVLNIVITIFFVNLRHVFMSASMASYFKNTSSIKNLFIGILLTDETFLVASMEGLKNSKIQYWWMMGLNLAAYLNWIVATGIGIVIGSLIPDYKLFGFDFALTAMFVGLLISSIENMKLIKTIIIISVSFIVLILSSKLIPTSFGVIISAVSGALVGIFIDD</sequence>
<dbReference type="Proteomes" id="UP000515243">
    <property type="component" value="Chromosome 2"/>
</dbReference>
<evidence type="ECO:0000256" key="4">
    <source>
        <dbReference type="ARBA" id="ARBA00022475"/>
    </source>
</evidence>
<dbReference type="GO" id="GO:0005886">
    <property type="term" value="C:plasma membrane"/>
    <property type="evidence" value="ECO:0007669"/>
    <property type="project" value="UniProtKB-SubCell"/>
</dbReference>
<feature type="transmembrane region" description="Helical" evidence="8">
    <location>
        <begin position="140"/>
        <end position="167"/>
    </location>
</feature>
<evidence type="ECO:0000256" key="3">
    <source>
        <dbReference type="ARBA" id="ARBA00022448"/>
    </source>
</evidence>
<keyword evidence="4" id="KW-1003">Cell membrane</keyword>
<comment type="subcellular location">
    <subcellularLocation>
        <location evidence="1">Cell membrane</location>
        <topology evidence="1">Multi-pass membrane protein</topology>
    </subcellularLocation>
</comment>
<dbReference type="KEGG" id="cbut:ATN24_19050"/>
<dbReference type="PANTHER" id="PTHR34979:SF1">
    <property type="entry name" value="INNER MEMBRANE PROTEIN YGAZ"/>
    <property type="match status" value="1"/>
</dbReference>
<feature type="transmembrane region" description="Helical" evidence="8">
    <location>
        <begin position="68"/>
        <end position="90"/>
    </location>
</feature>
<evidence type="ECO:0000313" key="10">
    <source>
        <dbReference type="Proteomes" id="UP000515243"/>
    </source>
</evidence>
<feature type="transmembrane region" description="Helical" evidence="8">
    <location>
        <begin position="173"/>
        <end position="190"/>
    </location>
</feature>
<evidence type="ECO:0000256" key="1">
    <source>
        <dbReference type="ARBA" id="ARBA00004651"/>
    </source>
</evidence>
<feature type="transmembrane region" description="Helical" evidence="8">
    <location>
        <begin position="197"/>
        <end position="214"/>
    </location>
</feature>
<dbReference type="GeneID" id="92946269"/>
<proteinExistence type="inferred from homology"/>
<evidence type="ECO:0000256" key="2">
    <source>
        <dbReference type="ARBA" id="ARBA00010735"/>
    </source>
</evidence>
<feature type="transmembrane region" description="Helical" evidence="8">
    <location>
        <begin position="220"/>
        <end position="238"/>
    </location>
</feature>
<evidence type="ECO:0000256" key="5">
    <source>
        <dbReference type="ARBA" id="ARBA00022692"/>
    </source>
</evidence>
<dbReference type="InterPro" id="IPR011606">
    <property type="entry name" value="Brnchd-chn_aa_trnsp_permease"/>
</dbReference>
<reference evidence="9 10" key="1">
    <citation type="submission" date="2019-05" db="EMBL/GenBank/DDBJ databases">
        <authorList>
            <person name="Schori C."/>
            <person name="Ahrens C."/>
        </authorList>
    </citation>
    <scope>NUCLEOTIDE SEQUENCE [LARGE SCALE GENOMIC DNA]</scope>
    <source>
        <strain evidence="9 10">DSM 10702</strain>
    </source>
</reference>
<evidence type="ECO:0000256" key="6">
    <source>
        <dbReference type="ARBA" id="ARBA00022989"/>
    </source>
</evidence>
<keyword evidence="3" id="KW-0813">Transport</keyword>
<name>A0AAP9RJD4_CLOBU</name>
<protein>
    <submittedName>
        <fullName evidence="9">AzlC family ABC transporter permease</fullName>
    </submittedName>
</protein>
<evidence type="ECO:0000313" key="9">
    <source>
        <dbReference type="EMBL" id="QMW92976.1"/>
    </source>
</evidence>
<keyword evidence="7 8" id="KW-0472">Membrane</keyword>
<dbReference type="PANTHER" id="PTHR34979">
    <property type="entry name" value="INNER MEMBRANE PROTEIN YGAZ"/>
    <property type="match status" value="1"/>
</dbReference>
<keyword evidence="5 8" id="KW-0812">Transmembrane</keyword>
<dbReference type="GO" id="GO:1903785">
    <property type="term" value="P:L-valine transmembrane transport"/>
    <property type="evidence" value="ECO:0007669"/>
    <property type="project" value="TreeGrafter"/>
</dbReference>
<feature type="transmembrane region" description="Helical" evidence="8">
    <location>
        <begin position="30"/>
        <end position="56"/>
    </location>
</feature>
<evidence type="ECO:0000256" key="7">
    <source>
        <dbReference type="ARBA" id="ARBA00023136"/>
    </source>
</evidence>
<comment type="similarity">
    <text evidence="2">Belongs to the AzlC family.</text>
</comment>
<dbReference type="Pfam" id="PF03591">
    <property type="entry name" value="AzlC"/>
    <property type="match status" value="1"/>
</dbReference>
<evidence type="ECO:0000256" key="8">
    <source>
        <dbReference type="SAM" id="Phobius"/>
    </source>
</evidence>
<dbReference type="AlphaFoldDB" id="A0AAP9RJD4"/>
<organism evidence="9 10">
    <name type="scientific">Clostridium butyricum</name>
    <dbReference type="NCBI Taxonomy" id="1492"/>
    <lineage>
        <taxon>Bacteria</taxon>
        <taxon>Bacillati</taxon>
        <taxon>Bacillota</taxon>
        <taxon>Clostridia</taxon>
        <taxon>Eubacteriales</taxon>
        <taxon>Clostridiaceae</taxon>
        <taxon>Clostridium</taxon>
    </lineage>
</organism>
<dbReference type="RefSeq" id="WP_051119375.1">
    <property type="nucleotide sequence ID" value="NZ_AP019717.1"/>
</dbReference>
<accession>A0AAP9RJD4</accession>
<dbReference type="EMBL" id="CP040627">
    <property type="protein sequence ID" value="QMW92976.1"/>
    <property type="molecule type" value="Genomic_DNA"/>
</dbReference>
<gene>
    <name evidence="9" type="ORF">FF104_18820</name>
</gene>
<keyword evidence="6 8" id="KW-1133">Transmembrane helix</keyword>